<keyword evidence="3 7" id="KW-0812">Transmembrane</keyword>
<dbReference type="EMBL" id="JAFMNU010000005">
    <property type="protein sequence ID" value="MBO0623547.1"/>
    <property type="molecule type" value="Genomic_DNA"/>
</dbReference>
<proteinExistence type="inferred from homology"/>
<evidence type="ECO:0000313" key="10">
    <source>
        <dbReference type="EMBL" id="TSJ84858.1"/>
    </source>
</evidence>
<protein>
    <recommendedName>
        <fullName evidence="7">Cell division protein CrgA</fullName>
    </recommendedName>
</protein>
<comment type="similarity">
    <text evidence="7">Belongs to the CrgA family.</text>
</comment>
<keyword evidence="5 7" id="KW-0472">Membrane</keyword>
<comment type="subcellular location">
    <subcellularLocation>
        <location evidence="7">Cell membrane</location>
        <topology evidence="7">Multi-pass membrane protein</topology>
    </subcellularLocation>
</comment>
<evidence type="ECO:0000256" key="5">
    <source>
        <dbReference type="ARBA" id="ARBA00023136"/>
    </source>
</evidence>
<keyword evidence="4 7" id="KW-1133">Transmembrane helix</keyword>
<evidence type="ECO:0000256" key="8">
    <source>
        <dbReference type="SAM" id="MobiDB-lite"/>
    </source>
</evidence>
<keyword evidence="2 7" id="KW-0132">Cell division</keyword>
<comment type="function">
    <text evidence="7">Involved in cell division.</text>
</comment>
<reference evidence="9" key="2">
    <citation type="submission" date="2021-03" db="EMBL/GenBank/DDBJ databases">
        <title>Genome sequence of Bifidobacterium asteroides strain wkB204 isolated from a honey bee gut.</title>
        <authorList>
            <person name="Motta E.V.S."/>
            <person name="Kwong W.K."/>
            <person name="Moran N.A."/>
        </authorList>
    </citation>
    <scope>NUCLEOTIDE SEQUENCE</scope>
    <source>
        <strain evidence="9">WkB204</strain>
    </source>
</reference>
<evidence type="ECO:0000256" key="7">
    <source>
        <dbReference type="HAMAP-Rule" id="MF_00631"/>
    </source>
</evidence>
<dbReference type="Proteomes" id="UP000664299">
    <property type="component" value="Unassembled WGS sequence"/>
</dbReference>
<evidence type="ECO:0000256" key="3">
    <source>
        <dbReference type="ARBA" id="ARBA00022692"/>
    </source>
</evidence>
<evidence type="ECO:0000256" key="6">
    <source>
        <dbReference type="ARBA" id="ARBA00023306"/>
    </source>
</evidence>
<reference evidence="10 11" key="1">
    <citation type="submission" date="2019-07" db="EMBL/GenBank/DDBJ databases">
        <title>Bifidobacterium asteroides genomes.</title>
        <authorList>
            <person name="Zheng H."/>
        </authorList>
    </citation>
    <scope>NUCLEOTIDE SEQUENCE [LARGE SCALE GENOMIC DNA]</scope>
    <source>
        <strain evidence="10 11">W8111</strain>
    </source>
</reference>
<feature type="region of interest" description="Disordered" evidence="8">
    <location>
        <begin position="1"/>
        <end position="40"/>
    </location>
</feature>
<evidence type="ECO:0000256" key="1">
    <source>
        <dbReference type="ARBA" id="ARBA00022475"/>
    </source>
</evidence>
<organism evidence="10 11">
    <name type="scientific">Bifidobacterium asteroides</name>
    <dbReference type="NCBI Taxonomy" id="1684"/>
    <lineage>
        <taxon>Bacteria</taxon>
        <taxon>Bacillati</taxon>
        <taxon>Actinomycetota</taxon>
        <taxon>Actinomycetes</taxon>
        <taxon>Bifidobacteriales</taxon>
        <taxon>Bifidobacteriaceae</taxon>
        <taxon>Bifidobacterium</taxon>
    </lineage>
</organism>
<evidence type="ECO:0000313" key="9">
    <source>
        <dbReference type="EMBL" id="MBO0623547.1"/>
    </source>
</evidence>
<feature type="transmembrane region" description="Helical" evidence="7">
    <location>
        <begin position="91"/>
        <end position="113"/>
    </location>
</feature>
<keyword evidence="12" id="KW-1185">Reference proteome</keyword>
<accession>A0A0F4M5Y4</accession>
<sequence length="148" mass="16863">MAEHQLHDDEDEAVDEAKKTQAEAENKTAGAGEDAEDEEYGLSMDKVEAVLNESVDKKHMTPQMRRIVQRQEENTRRVEDTIKSTKANPRWFVPLFVTLMVVGLIWIVVYYIASTRGNVFPIPGIGNWNLAVGFGILLVGFLMTMWWH</sequence>
<name>A0A0F4M5Y4_9BIFI</name>
<dbReference type="EMBL" id="VMHJ01000005">
    <property type="protein sequence ID" value="TSJ84858.1"/>
    <property type="molecule type" value="Genomic_DNA"/>
</dbReference>
<dbReference type="GO" id="GO:0051301">
    <property type="term" value="P:cell division"/>
    <property type="evidence" value="ECO:0007669"/>
    <property type="project" value="UniProtKB-UniRule"/>
</dbReference>
<feature type="region of interest" description="Disordered" evidence="8">
    <location>
        <begin position="53"/>
        <end position="81"/>
    </location>
</feature>
<dbReference type="Proteomes" id="UP000317536">
    <property type="component" value="Unassembled WGS sequence"/>
</dbReference>
<dbReference type="NCBIfam" id="NF002593">
    <property type="entry name" value="PRK02251.1-2"/>
    <property type="match status" value="1"/>
</dbReference>
<evidence type="ECO:0000256" key="4">
    <source>
        <dbReference type="ARBA" id="ARBA00022989"/>
    </source>
</evidence>
<dbReference type="GO" id="GO:0005886">
    <property type="term" value="C:plasma membrane"/>
    <property type="evidence" value="ECO:0007669"/>
    <property type="project" value="UniProtKB-SubCell"/>
</dbReference>
<dbReference type="AlphaFoldDB" id="A0A0F4M5Y4"/>
<feature type="transmembrane region" description="Helical" evidence="7">
    <location>
        <begin position="125"/>
        <end position="147"/>
    </location>
</feature>
<feature type="compositionally biased region" description="Basic and acidic residues" evidence="8">
    <location>
        <begin position="15"/>
        <end position="26"/>
    </location>
</feature>
<feature type="compositionally biased region" description="Basic and acidic residues" evidence="8">
    <location>
        <begin position="69"/>
        <end position="81"/>
    </location>
</feature>
<dbReference type="InterPro" id="IPR009619">
    <property type="entry name" value="CrgA"/>
</dbReference>
<dbReference type="OrthoDB" id="5189646at2"/>
<keyword evidence="6 7" id="KW-0131">Cell cycle</keyword>
<comment type="caution">
    <text evidence="10">The sequence shown here is derived from an EMBL/GenBank/DDBJ whole genome shotgun (WGS) entry which is preliminary data.</text>
</comment>
<dbReference type="Pfam" id="PF06781">
    <property type="entry name" value="CrgA"/>
    <property type="match status" value="1"/>
</dbReference>
<gene>
    <name evidence="7 10" type="primary">crgA</name>
    <name evidence="10" type="ORF">FPK29_08700</name>
    <name evidence="9" type="ORF">J1F30_04080</name>
</gene>
<evidence type="ECO:0000313" key="12">
    <source>
        <dbReference type="Proteomes" id="UP000664299"/>
    </source>
</evidence>
<dbReference type="HAMAP" id="MF_00631">
    <property type="entry name" value="CrgA"/>
    <property type="match status" value="1"/>
</dbReference>
<keyword evidence="1 7" id="KW-1003">Cell membrane</keyword>
<evidence type="ECO:0000256" key="2">
    <source>
        <dbReference type="ARBA" id="ARBA00022618"/>
    </source>
</evidence>
<evidence type="ECO:0000313" key="11">
    <source>
        <dbReference type="Proteomes" id="UP000317536"/>
    </source>
</evidence>